<comment type="caution">
    <text evidence="2">The sequence shown here is derived from an EMBL/GenBank/DDBJ whole genome shotgun (WGS) entry which is preliminary data.</text>
</comment>
<reference evidence="2" key="1">
    <citation type="journal article" date="2014" name="Int. J. Syst. Evol. Microbiol.">
        <title>Complete genome sequence of Corynebacterium casei LMG S-19264T (=DSM 44701T), isolated from a smear-ripened cheese.</title>
        <authorList>
            <consortium name="US DOE Joint Genome Institute (JGI-PGF)"/>
            <person name="Walter F."/>
            <person name="Albersmeier A."/>
            <person name="Kalinowski J."/>
            <person name="Ruckert C."/>
        </authorList>
    </citation>
    <scope>NUCLEOTIDE SEQUENCE</scope>
    <source>
        <strain evidence="2">VKM B-2935</strain>
    </source>
</reference>
<feature type="chain" id="PRO_5040776553" evidence="1">
    <location>
        <begin position="21"/>
        <end position="406"/>
    </location>
</feature>
<dbReference type="SUPFAM" id="SSF51556">
    <property type="entry name" value="Metallo-dependent hydrolases"/>
    <property type="match status" value="1"/>
</dbReference>
<dbReference type="CDD" id="cd01301">
    <property type="entry name" value="rDP_like"/>
    <property type="match status" value="1"/>
</dbReference>
<dbReference type="EMBL" id="BSFN01000003">
    <property type="protein sequence ID" value="GLK88562.1"/>
    <property type="molecule type" value="Genomic_DNA"/>
</dbReference>
<dbReference type="Gene3D" id="3.20.20.140">
    <property type="entry name" value="Metal-dependent hydrolases"/>
    <property type="match status" value="1"/>
</dbReference>
<dbReference type="InterPro" id="IPR008257">
    <property type="entry name" value="Pept_M19"/>
</dbReference>
<dbReference type="Pfam" id="PF01244">
    <property type="entry name" value="Peptidase_M19"/>
    <property type="match status" value="1"/>
</dbReference>
<dbReference type="InterPro" id="IPR032466">
    <property type="entry name" value="Metal_Hydrolase"/>
</dbReference>
<dbReference type="GO" id="GO:0070573">
    <property type="term" value="F:metallodipeptidase activity"/>
    <property type="evidence" value="ECO:0007669"/>
    <property type="project" value="InterPro"/>
</dbReference>
<evidence type="ECO:0000313" key="3">
    <source>
        <dbReference type="Proteomes" id="UP001143328"/>
    </source>
</evidence>
<dbReference type="PANTHER" id="PTHR10443:SF12">
    <property type="entry name" value="DIPEPTIDASE"/>
    <property type="match status" value="1"/>
</dbReference>
<dbReference type="Gene3D" id="1.10.287.650">
    <property type="entry name" value="L27 domain"/>
    <property type="match status" value="1"/>
</dbReference>
<name>A0A9W6K4D1_9PSED</name>
<dbReference type="RefSeq" id="WP_271194767.1">
    <property type="nucleotide sequence ID" value="NZ_BSFN01000003.1"/>
</dbReference>
<protein>
    <submittedName>
        <fullName evidence="2">Dipeptidase</fullName>
    </submittedName>
</protein>
<keyword evidence="3" id="KW-1185">Reference proteome</keyword>
<dbReference type="PANTHER" id="PTHR10443">
    <property type="entry name" value="MICROSOMAL DIPEPTIDASE"/>
    <property type="match status" value="1"/>
</dbReference>
<dbReference type="PROSITE" id="PS51365">
    <property type="entry name" value="RENAL_DIPEPTIDASE_2"/>
    <property type="match status" value="1"/>
</dbReference>
<organism evidence="2 3">
    <name type="scientific">Pseudomonas turukhanskensis</name>
    <dbReference type="NCBI Taxonomy" id="1806536"/>
    <lineage>
        <taxon>Bacteria</taxon>
        <taxon>Pseudomonadati</taxon>
        <taxon>Pseudomonadota</taxon>
        <taxon>Gammaproteobacteria</taxon>
        <taxon>Pseudomonadales</taxon>
        <taxon>Pseudomonadaceae</taxon>
        <taxon>Pseudomonas</taxon>
    </lineage>
</organism>
<dbReference type="Proteomes" id="UP001143328">
    <property type="component" value="Unassembled WGS sequence"/>
</dbReference>
<evidence type="ECO:0000313" key="2">
    <source>
        <dbReference type="EMBL" id="GLK88562.1"/>
    </source>
</evidence>
<dbReference type="GO" id="GO:0006508">
    <property type="term" value="P:proteolysis"/>
    <property type="evidence" value="ECO:0007669"/>
    <property type="project" value="InterPro"/>
</dbReference>
<evidence type="ECO:0000256" key="1">
    <source>
        <dbReference type="SAM" id="SignalP"/>
    </source>
</evidence>
<keyword evidence="1" id="KW-0732">Signal</keyword>
<accession>A0A9W6K4D1</accession>
<sequence>MQRLRHGLTLTLLLAASAQADDRSTAPRPILLDSHLDTPMHLARPGWDITARHRYADDLSQVDLPRMREGGLDGGFWAIFTPQGPRTDEGRTLASEHGLAVLTRIRDMVASHPNDFELALCANDARRIAAAGKRVVLISMENAEPLAADPGRLLTYQRLGLRMLGLVHAANNSFADSATALPEWHGLSAAGRALVGEANRLGIVLDVSHASDATFDQVLALSRAPVIASHSGSRVVAASPRNLDDARLRRLAAQGGLVAINSFASDLITRRPNPMRDKALGPLYRQFRNAAALSPAQVAELAGRIRAAQALYPQQPVTFEDFINHVLHVLAVVGPQHVGIGADWDGGGGVEGMDDVSQLPRIRQRLLAAGYSETDVADIYGGNLLRLVEAVQRSAAAQDRPSGCAH</sequence>
<proteinExistence type="predicted"/>
<reference evidence="2" key="2">
    <citation type="submission" date="2023-01" db="EMBL/GenBank/DDBJ databases">
        <authorList>
            <person name="Sun Q."/>
            <person name="Evtushenko L."/>
        </authorList>
    </citation>
    <scope>NUCLEOTIDE SEQUENCE</scope>
    <source>
        <strain evidence="2">VKM B-2935</strain>
    </source>
</reference>
<dbReference type="AlphaFoldDB" id="A0A9W6K4D1"/>
<feature type="signal peptide" evidence="1">
    <location>
        <begin position="1"/>
        <end position="20"/>
    </location>
</feature>
<gene>
    <name evidence="2" type="ORF">GCM10017655_16240</name>
</gene>